<gene>
    <name evidence="1" type="ORF">RCL2_001821400</name>
</gene>
<protein>
    <submittedName>
        <fullName evidence="1">Uncharacterized protein</fullName>
    </submittedName>
</protein>
<name>A0A8H3LT39_9GLOM</name>
<dbReference type="AlphaFoldDB" id="A0A8H3LT39"/>
<evidence type="ECO:0000313" key="2">
    <source>
        <dbReference type="Proteomes" id="UP000615446"/>
    </source>
</evidence>
<accession>A0A8H3LT39</accession>
<reference evidence="1" key="1">
    <citation type="submission" date="2019-10" db="EMBL/GenBank/DDBJ databases">
        <title>Conservation and host-specific expression of non-tandemly repeated heterogenous ribosome RNA gene in arbuscular mycorrhizal fungi.</title>
        <authorList>
            <person name="Maeda T."/>
            <person name="Kobayashi Y."/>
            <person name="Nakagawa T."/>
            <person name="Ezawa T."/>
            <person name="Yamaguchi K."/>
            <person name="Bino T."/>
            <person name="Nishimoto Y."/>
            <person name="Shigenobu S."/>
            <person name="Kawaguchi M."/>
        </authorList>
    </citation>
    <scope>NUCLEOTIDE SEQUENCE</scope>
    <source>
        <strain evidence="1">HR1</strain>
    </source>
</reference>
<sequence length="90" mass="10373">MVDLWSIDNQWVSSFTPNGQKYTRLISSILTLNEGLSFVNKDYLSSLPFCPHYHFILIIAIFSNLPGYEKLIRCNMEFVLDESGYIGFLS</sequence>
<evidence type="ECO:0000313" key="1">
    <source>
        <dbReference type="EMBL" id="GES91395.1"/>
    </source>
</evidence>
<dbReference type="Proteomes" id="UP000615446">
    <property type="component" value="Unassembled WGS sequence"/>
</dbReference>
<dbReference type="EMBL" id="BLAL01000201">
    <property type="protein sequence ID" value="GES91395.1"/>
    <property type="molecule type" value="Genomic_DNA"/>
</dbReference>
<organism evidence="1 2">
    <name type="scientific">Rhizophagus clarus</name>
    <dbReference type="NCBI Taxonomy" id="94130"/>
    <lineage>
        <taxon>Eukaryota</taxon>
        <taxon>Fungi</taxon>
        <taxon>Fungi incertae sedis</taxon>
        <taxon>Mucoromycota</taxon>
        <taxon>Glomeromycotina</taxon>
        <taxon>Glomeromycetes</taxon>
        <taxon>Glomerales</taxon>
        <taxon>Glomeraceae</taxon>
        <taxon>Rhizophagus</taxon>
    </lineage>
</organism>
<proteinExistence type="predicted"/>
<comment type="caution">
    <text evidence="1">The sequence shown here is derived from an EMBL/GenBank/DDBJ whole genome shotgun (WGS) entry which is preliminary data.</text>
</comment>